<gene>
    <name evidence="1" type="ORF">HMPREF3213_01772</name>
</gene>
<comment type="caution">
    <text evidence="1">The sequence shown here is derived from an EMBL/GenBank/DDBJ whole genome shotgun (WGS) entry which is preliminary data.</text>
</comment>
<organism evidence="1 2">
    <name type="scientific">Heyndrickxia coagulans</name>
    <name type="common">Weizmannia coagulans</name>
    <dbReference type="NCBI Taxonomy" id="1398"/>
    <lineage>
        <taxon>Bacteria</taxon>
        <taxon>Bacillati</taxon>
        <taxon>Bacillota</taxon>
        <taxon>Bacilli</taxon>
        <taxon>Bacillales</taxon>
        <taxon>Bacillaceae</taxon>
        <taxon>Heyndrickxia</taxon>
    </lineage>
</organism>
<reference evidence="2" key="1">
    <citation type="submission" date="2016-01" db="EMBL/GenBank/DDBJ databases">
        <authorList>
            <person name="Mitreva M."/>
            <person name="Pepin K.H."/>
            <person name="Mihindukulasuriya K.A."/>
            <person name="Fulton R."/>
            <person name="Fronick C."/>
            <person name="O'Laughlin M."/>
            <person name="Miner T."/>
            <person name="Herter B."/>
            <person name="Rosa B.A."/>
            <person name="Cordes M."/>
            <person name="Tomlinson C."/>
            <person name="Wollam A."/>
            <person name="Palsikar V.B."/>
            <person name="Mardis E.R."/>
            <person name="Wilson R.K."/>
        </authorList>
    </citation>
    <scope>NUCLEOTIDE SEQUENCE [LARGE SCALE GENOMIC DNA]</scope>
    <source>
        <strain evidence="2">GED7749B</strain>
    </source>
</reference>
<accession>A0A133KS32</accession>
<protein>
    <submittedName>
        <fullName evidence="1">Uncharacterized protein</fullName>
    </submittedName>
</protein>
<name>A0A133KS32_HEYCO</name>
<sequence>MSVYTISDERGPPGKRACWDFFKAYSIMDKDAVLRLLSKRRKRDWALF</sequence>
<dbReference type="AlphaFoldDB" id="A0A133KS32"/>
<evidence type="ECO:0000313" key="2">
    <source>
        <dbReference type="Proteomes" id="UP000070376"/>
    </source>
</evidence>
<dbReference type="EMBL" id="LRPN01000058">
    <property type="protein sequence ID" value="KWZ82384.1"/>
    <property type="molecule type" value="Genomic_DNA"/>
</dbReference>
<proteinExistence type="predicted"/>
<evidence type="ECO:0000313" key="1">
    <source>
        <dbReference type="EMBL" id="KWZ82384.1"/>
    </source>
</evidence>
<dbReference type="Proteomes" id="UP000070376">
    <property type="component" value="Unassembled WGS sequence"/>
</dbReference>